<evidence type="ECO:0000313" key="1">
    <source>
        <dbReference type="EMBL" id="PYE51459.1"/>
    </source>
</evidence>
<keyword evidence="4" id="KW-1185">Reference proteome</keyword>
<gene>
    <name evidence="1" type="ORF">DFQ00_102253</name>
    <name evidence="2" type="ORF">HUB98_05570</name>
</gene>
<evidence type="ECO:0000313" key="4">
    <source>
        <dbReference type="Proteomes" id="UP000509327"/>
    </source>
</evidence>
<dbReference type="EMBL" id="CP054614">
    <property type="protein sequence ID" value="QKS55851.1"/>
    <property type="molecule type" value="Genomic_DNA"/>
</dbReference>
<accession>A0A2V4WSW5</accession>
<dbReference type="RefSeq" id="WP_110894526.1">
    <property type="nucleotide sequence ID" value="NZ_CP054614.1"/>
</dbReference>
<organism evidence="1 3">
    <name type="scientific">Paenibacillus barcinonensis</name>
    <dbReference type="NCBI Taxonomy" id="198119"/>
    <lineage>
        <taxon>Bacteria</taxon>
        <taxon>Bacillati</taxon>
        <taxon>Bacillota</taxon>
        <taxon>Bacilli</taxon>
        <taxon>Bacillales</taxon>
        <taxon>Paenibacillaceae</taxon>
        <taxon>Paenibacillus</taxon>
    </lineage>
</organism>
<dbReference type="EMBL" id="QJSW01000002">
    <property type="protein sequence ID" value="PYE51459.1"/>
    <property type="molecule type" value="Genomic_DNA"/>
</dbReference>
<reference evidence="1 3" key="1">
    <citation type="submission" date="2018-06" db="EMBL/GenBank/DDBJ databases">
        <title>Genomic Encyclopedia of Type Strains, Phase III (KMG-III): the genomes of soil and plant-associated and newly described type strains.</title>
        <authorList>
            <person name="Whitman W."/>
        </authorList>
    </citation>
    <scope>NUCLEOTIDE SEQUENCE [LARGE SCALE GENOMIC DNA]</scope>
    <source>
        <strain evidence="1 3">CECT 7022</strain>
    </source>
</reference>
<dbReference type="AlphaFoldDB" id="A0A2V4WSW5"/>
<name>A0A2V4WSW5_PAEBA</name>
<evidence type="ECO:0000313" key="2">
    <source>
        <dbReference type="EMBL" id="QKS55851.1"/>
    </source>
</evidence>
<proteinExistence type="predicted"/>
<sequence length="126" mass="13892">MGIIATYGQQAWGSVDIHNQVTITASNNTFTFSVDGTPYTITLSNGTYNTIREKHESELVQAITTAASSLSIPVVFRLGGMHYDQKYNVLIVEHIDKVSEHVLDNFTGSANDTLFGIIKFNLPPRD</sequence>
<reference evidence="2 4" key="2">
    <citation type="submission" date="2020-06" db="EMBL/GenBank/DDBJ databases">
        <title>Complete genome of Paenibacillus barcinonensis KACC11450.</title>
        <authorList>
            <person name="Kim M."/>
            <person name="Park Y.-J."/>
            <person name="Shin J.-H."/>
        </authorList>
    </citation>
    <scope>NUCLEOTIDE SEQUENCE [LARGE SCALE GENOMIC DNA]</scope>
    <source>
        <strain evidence="2 4">KACC11450</strain>
    </source>
</reference>
<dbReference type="Proteomes" id="UP000509327">
    <property type="component" value="Chromosome"/>
</dbReference>
<evidence type="ECO:0000313" key="3">
    <source>
        <dbReference type="Proteomes" id="UP000247790"/>
    </source>
</evidence>
<dbReference type="OrthoDB" id="2651205at2"/>
<dbReference type="Proteomes" id="UP000247790">
    <property type="component" value="Unassembled WGS sequence"/>
</dbReference>
<protein>
    <submittedName>
        <fullName evidence="1">Uncharacterized protein</fullName>
    </submittedName>
</protein>